<dbReference type="RefSeq" id="WP_081798255.1">
    <property type="nucleotide sequence ID" value="NZ_RHRS01000097.1"/>
</dbReference>
<proteinExistence type="predicted"/>
<dbReference type="Proteomes" id="UP000272833">
    <property type="component" value="Unassembled WGS sequence"/>
</dbReference>
<accession>A0A3R8VT89</accession>
<name>A0A3R8VT89_ECTOL</name>
<protein>
    <submittedName>
        <fullName evidence="1">Uncharacterized protein</fullName>
    </submittedName>
</protein>
<dbReference type="AlphaFoldDB" id="A0A3R8VT89"/>
<organism evidence="1 2">
    <name type="scientific">Ectopseudomonas oleovorans</name>
    <name type="common">Pseudomonas oleovorans</name>
    <dbReference type="NCBI Taxonomy" id="301"/>
    <lineage>
        <taxon>Bacteria</taxon>
        <taxon>Pseudomonadati</taxon>
        <taxon>Pseudomonadota</taxon>
        <taxon>Gammaproteobacteria</taxon>
        <taxon>Pseudomonadales</taxon>
        <taxon>Pseudomonadaceae</taxon>
        <taxon>Ectopseudomonas</taxon>
    </lineage>
</organism>
<comment type="caution">
    <text evidence="1">The sequence shown here is derived from an EMBL/GenBank/DDBJ whole genome shotgun (WGS) entry which is preliminary data.</text>
</comment>
<reference evidence="1 2" key="1">
    <citation type="submission" date="2018-10" db="EMBL/GenBank/DDBJ databases">
        <title>Transmission dynamics of multidrug resistant bacteria on intensive care unit surfaces.</title>
        <authorList>
            <person name="D'Souza A.W."/>
            <person name="Potter R.F."/>
            <person name="Wallace M."/>
            <person name="Shupe A."/>
            <person name="Patel S."/>
            <person name="Sun S."/>
            <person name="Gul D."/>
            <person name="Kwon J.H."/>
            <person name="Andleeb S."/>
            <person name="Burnham C.-A.D."/>
            <person name="Dantas G."/>
        </authorList>
    </citation>
    <scope>NUCLEOTIDE SEQUENCE [LARGE SCALE GENOMIC DNA]</scope>
    <source>
        <strain evidence="1 2">PO_271</strain>
    </source>
</reference>
<gene>
    <name evidence="1" type="ORF">EGJ44_21590</name>
</gene>
<evidence type="ECO:0000313" key="2">
    <source>
        <dbReference type="Proteomes" id="UP000272833"/>
    </source>
</evidence>
<sequence>MEIKSQALVDVAQDLICDVCRSKTRILGYGLQYGKLEARWSYGSQHDGEHYRVHLCEPCFFRVLSGLRRERMVNGMFDEDLPFAPEDFGLVSRDNY</sequence>
<evidence type="ECO:0000313" key="1">
    <source>
        <dbReference type="EMBL" id="RRW27910.1"/>
    </source>
</evidence>
<dbReference type="EMBL" id="RHRS01000097">
    <property type="protein sequence ID" value="RRW27910.1"/>
    <property type="molecule type" value="Genomic_DNA"/>
</dbReference>